<dbReference type="InterPro" id="IPR041881">
    <property type="entry name" value="PqqD_sf"/>
</dbReference>
<keyword evidence="3" id="KW-0884">PQQ biosynthesis</keyword>
<protein>
    <submittedName>
        <fullName evidence="4">Pyrroloquinoline quinone biosynthesis protein PqqD</fullName>
    </submittedName>
</protein>
<proteinExistence type="predicted"/>
<evidence type="ECO:0000256" key="1">
    <source>
        <dbReference type="ARBA" id="ARBA00004886"/>
    </source>
</evidence>
<dbReference type="InterPro" id="IPR022479">
    <property type="entry name" value="PqqD_bac"/>
</dbReference>
<dbReference type="GO" id="GO:0018189">
    <property type="term" value="P:pyrroloquinoline quinone biosynthetic process"/>
    <property type="evidence" value="ECO:0007669"/>
    <property type="project" value="UniProtKB-UniPathway"/>
</dbReference>
<organism evidence="4 5">
    <name type="scientific">marine gamma proteobacterium HTCC2143</name>
    <dbReference type="NCBI Taxonomy" id="247633"/>
    <lineage>
        <taxon>Bacteria</taxon>
        <taxon>Pseudomonadati</taxon>
        <taxon>Pseudomonadota</taxon>
        <taxon>Gammaproteobacteria</taxon>
        <taxon>Cellvibrionales</taxon>
        <taxon>Spongiibacteraceae</taxon>
        <taxon>BD1-7 clade</taxon>
    </lineage>
</organism>
<evidence type="ECO:0000313" key="5">
    <source>
        <dbReference type="Proteomes" id="UP000004931"/>
    </source>
</evidence>
<comment type="caution">
    <text evidence="4">The sequence shown here is derived from an EMBL/GenBank/DDBJ whole genome shotgun (WGS) entry which is preliminary data.</text>
</comment>
<evidence type="ECO:0000313" key="4">
    <source>
        <dbReference type="EMBL" id="EAW32333.1"/>
    </source>
</evidence>
<dbReference type="OrthoDB" id="7356791at2"/>
<dbReference type="InterPro" id="IPR008792">
    <property type="entry name" value="PQQD"/>
</dbReference>
<dbReference type="Proteomes" id="UP000004931">
    <property type="component" value="Unassembled WGS sequence"/>
</dbReference>
<dbReference type="STRING" id="247633.GP2143_13796"/>
<gene>
    <name evidence="4" type="ORF">GP2143_13796</name>
</gene>
<sequence length="97" mass="11098">MEKSTSLQLSTKFRFQWEEAQQCHVLLYPEGMIQLNPSAGEILKRCQQPTTIGAVLENLQQSFPDAEGLADDVMSFFREVQQEGWLTFTSSTDQERP</sequence>
<comment type="subunit">
    <text evidence="2">Monomer. Interacts with PqqE.</text>
</comment>
<reference evidence="4 5" key="1">
    <citation type="journal article" date="2010" name="J. Bacteriol.">
        <title>Genome sequence of the oligotrophic marine Gammaproteobacterium HTCC2143, isolated from the Oregon Coast.</title>
        <authorList>
            <person name="Oh H.M."/>
            <person name="Kang I."/>
            <person name="Ferriera S."/>
            <person name="Giovannoni S.J."/>
            <person name="Cho J.C."/>
        </authorList>
    </citation>
    <scope>NUCLEOTIDE SEQUENCE [LARGE SCALE GENOMIC DNA]</scope>
    <source>
        <strain evidence="4 5">HTCC2143</strain>
    </source>
</reference>
<dbReference type="Gene3D" id="1.10.10.1150">
    <property type="entry name" value="Coenzyme PQQ synthesis protein D (PqqD)"/>
    <property type="match status" value="1"/>
</dbReference>
<dbReference type="AlphaFoldDB" id="A0Y879"/>
<evidence type="ECO:0000256" key="2">
    <source>
        <dbReference type="ARBA" id="ARBA00011741"/>
    </source>
</evidence>
<dbReference type="UniPathway" id="UPA00539"/>
<keyword evidence="5" id="KW-1185">Reference proteome</keyword>
<dbReference type="EMBL" id="AAVT01000001">
    <property type="protein sequence ID" value="EAW32333.1"/>
    <property type="molecule type" value="Genomic_DNA"/>
</dbReference>
<dbReference type="Pfam" id="PF05402">
    <property type="entry name" value="PqqD"/>
    <property type="match status" value="1"/>
</dbReference>
<comment type="pathway">
    <text evidence="1">Cofactor biosynthesis; pyrroloquinoline quinone biosynthesis.</text>
</comment>
<accession>A0Y879</accession>
<evidence type="ECO:0000256" key="3">
    <source>
        <dbReference type="ARBA" id="ARBA00022905"/>
    </source>
</evidence>
<dbReference type="GO" id="GO:0048038">
    <property type="term" value="F:quinone binding"/>
    <property type="evidence" value="ECO:0007669"/>
    <property type="project" value="InterPro"/>
</dbReference>
<dbReference type="eggNOG" id="ENOG5032Z81">
    <property type="taxonomic scope" value="Bacteria"/>
</dbReference>
<name>A0Y879_9GAMM</name>
<dbReference type="NCBIfam" id="NF002535">
    <property type="entry name" value="PRK02079.1"/>
    <property type="match status" value="1"/>
</dbReference>
<dbReference type="NCBIfam" id="TIGR03859">
    <property type="entry name" value="PQQ_PqqD"/>
    <property type="match status" value="1"/>
</dbReference>